<gene>
    <name evidence="4" type="ORF">J2Z18_001356</name>
</gene>
<dbReference type="PROSITE" id="PS51257">
    <property type="entry name" value="PROKAR_LIPOPROTEIN"/>
    <property type="match status" value="1"/>
</dbReference>
<keyword evidence="3" id="KW-0732">Signal</keyword>
<dbReference type="SUPFAM" id="SSF53850">
    <property type="entry name" value="Periplasmic binding protein-like II"/>
    <property type="match status" value="1"/>
</dbReference>
<proteinExistence type="inferred from homology"/>
<comment type="caution">
    <text evidence="4">The sequence shown here is derived from an EMBL/GenBank/DDBJ whole genome shotgun (WGS) entry which is preliminary data.</text>
</comment>
<dbReference type="Pfam" id="PF13531">
    <property type="entry name" value="SBP_bac_11"/>
    <property type="match status" value="1"/>
</dbReference>
<dbReference type="RefSeq" id="WP_007127273.1">
    <property type="nucleotide sequence ID" value="NZ_CP139098.1"/>
</dbReference>
<name>A0ABS4F7P8_9BACL</name>
<keyword evidence="2" id="KW-0479">Metal-binding</keyword>
<dbReference type="PANTHER" id="PTHR30632">
    <property type="entry name" value="MOLYBDATE-BINDING PERIPLASMIC PROTEIN"/>
    <property type="match status" value="1"/>
</dbReference>
<comment type="similarity">
    <text evidence="1">Belongs to the bacterial solute-binding protein ModA family.</text>
</comment>
<dbReference type="Proteomes" id="UP000706926">
    <property type="component" value="Unassembled WGS sequence"/>
</dbReference>
<evidence type="ECO:0000256" key="1">
    <source>
        <dbReference type="ARBA" id="ARBA00009175"/>
    </source>
</evidence>
<evidence type="ECO:0000313" key="5">
    <source>
        <dbReference type="Proteomes" id="UP000706926"/>
    </source>
</evidence>
<dbReference type="NCBIfam" id="TIGR01256">
    <property type="entry name" value="modA"/>
    <property type="match status" value="1"/>
</dbReference>
<reference evidence="4 5" key="1">
    <citation type="submission" date="2021-03" db="EMBL/GenBank/DDBJ databases">
        <title>Genomic Encyclopedia of Type Strains, Phase IV (KMG-IV): sequencing the most valuable type-strain genomes for metagenomic binning, comparative biology and taxonomic classification.</title>
        <authorList>
            <person name="Goeker M."/>
        </authorList>
    </citation>
    <scope>NUCLEOTIDE SEQUENCE [LARGE SCALE GENOMIC DNA]</scope>
    <source>
        <strain evidence="4 5">DSM 15596</strain>
    </source>
</reference>
<evidence type="ECO:0000256" key="2">
    <source>
        <dbReference type="ARBA" id="ARBA00022723"/>
    </source>
</evidence>
<protein>
    <submittedName>
        <fullName evidence="4">Molybdate transport system substrate-binding protein</fullName>
    </submittedName>
</protein>
<dbReference type="EMBL" id="JAGGKI010000003">
    <property type="protein sequence ID" value="MBP1892280.1"/>
    <property type="molecule type" value="Genomic_DNA"/>
</dbReference>
<dbReference type="Gene3D" id="3.40.190.10">
    <property type="entry name" value="Periplasmic binding protein-like II"/>
    <property type="match status" value="2"/>
</dbReference>
<sequence length="279" mass="29955">MAGRGTFPKRPIMITALLAVLLLLSACASGRSSGNDAQDMTSGGEEPVELLVSAAASLKDSMEEAGRLFEEQHSHVRIRYNFGGSGSLGQQLEQGAPVDLFVSAAVEPMDRLVDKGIVKADSVQLMFRNSLVLIEPGPKPSIKQLDELLRPDVRIVAVGQPDTVPAGEYAAEALQHEGLWDEVESKAVYGKDVSQVLAYVESGNADAGFVYKTDLTHSSKAVLSMEINQGLHQPIEYPAAVPVQAKHPEEASELLAFMKTPEVKAIFQKAGFDVVEESP</sequence>
<organism evidence="4 5">
    <name type="scientific">Paenibacillus lactis</name>
    <dbReference type="NCBI Taxonomy" id="228574"/>
    <lineage>
        <taxon>Bacteria</taxon>
        <taxon>Bacillati</taxon>
        <taxon>Bacillota</taxon>
        <taxon>Bacilli</taxon>
        <taxon>Bacillales</taxon>
        <taxon>Paenibacillaceae</taxon>
        <taxon>Paenibacillus</taxon>
    </lineage>
</organism>
<accession>A0ABS4F7P8</accession>
<evidence type="ECO:0000256" key="3">
    <source>
        <dbReference type="ARBA" id="ARBA00022729"/>
    </source>
</evidence>
<keyword evidence="5" id="KW-1185">Reference proteome</keyword>
<dbReference type="PANTHER" id="PTHR30632:SF0">
    <property type="entry name" value="SULFATE-BINDING PROTEIN"/>
    <property type="match status" value="1"/>
</dbReference>
<evidence type="ECO:0000313" key="4">
    <source>
        <dbReference type="EMBL" id="MBP1892280.1"/>
    </source>
</evidence>
<dbReference type="PIRSF" id="PIRSF004846">
    <property type="entry name" value="ModA"/>
    <property type="match status" value="1"/>
</dbReference>
<dbReference type="InterPro" id="IPR050682">
    <property type="entry name" value="ModA/WtpA"/>
</dbReference>
<dbReference type="InterPro" id="IPR005950">
    <property type="entry name" value="ModA"/>
</dbReference>
<dbReference type="GeneID" id="95403387"/>